<feature type="compositionally biased region" description="Acidic residues" evidence="11">
    <location>
        <begin position="167"/>
        <end position="178"/>
    </location>
</feature>
<dbReference type="PANTHER" id="PTHR23225">
    <property type="entry name" value="ZINC FINGER PROTEIN"/>
    <property type="match status" value="1"/>
</dbReference>
<accession>A0A1S4FZW8</accession>
<evidence type="ECO:0000256" key="9">
    <source>
        <dbReference type="ARBA" id="ARBA00023242"/>
    </source>
</evidence>
<dbReference type="EMBL" id="CH478054">
    <property type="protein sequence ID" value="EAT34175.1"/>
    <property type="molecule type" value="Genomic_DNA"/>
</dbReference>
<dbReference type="InterPro" id="IPR013087">
    <property type="entry name" value="Znf_C2H2_type"/>
</dbReference>
<keyword evidence="3" id="KW-0677">Repeat</keyword>
<evidence type="ECO:0000313" key="13">
    <source>
        <dbReference type="EMBL" id="EAT34175.1"/>
    </source>
</evidence>
<feature type="domain" description="C2H2-type" evidence="12">
    <location>
        <begin position="350"/>
        <end position="377"/>
    </location>
</feature>
<evidence type="ECO:0000256" key="4">
    <source>
        <dbReference type="ARBA" id="ARBA00022771"/>
    </source>
</evidence>
<feature type="compositionally biased region" description="Low complexity" evidence="11">
    <location>
        <begin position="105"/>
        <end position="116"/>
    </location>
</feature>
<reference evidence="13" key="1">
    <citation type="submission" date="2005-10" db="EMBL/GenBank/DDBJ databases">
        <authorList>
            <person name="Loftus B.J."/>
            <person name="Nene V.M."/>
            <person name="Hannick L.I."/>
            <person name="Bidwell S."/>
            <person name="Haas B."/>
            <person name="Amedeo P."/>
            <person name="Orvis J."/>
            <person name="Wortman J.R."/>
            <person name="White O.R."/>
            <person name="Salzberg S."/>
            <person name="Shumway M."/>
            <person name="Koo H."/>
            <person name="Zhao Y."/>
            <person name="Holmes M."/>
            <person name="Miller J."/>
            <person name="Schatz M."/>
            <person name="Pop M."/>
            <person name="Pai G."/>
            <person name="Utterback T."/>
            <person name="Rogers Y.-H."/>
            <person name="Kravitz S."/>
            <person name="Fraser C.M."/>
        </authorList>
    </citation>
    <scope>NUCLEOTIDE SEQUENCE</scope>
    <source>
        <strain evidence="13">Liverpool</strain>
    </source>
</reference>
<dbReference type="Proteomes" id="UP000682892">
    <property type="component" value="Unassembled WGS sequence"/>
</dbReference>
<dbReference type="AlphaFoldDB" id="A0A1S4FZW8"/>
<evidence type="ECO:0000313" key="14">
    <source>
        <dbReference type="Proteomes" id="UP000682892"/>
    </source>
</evidence>
<dbReference type="SMART" id="SM00355">
    <property type="entry name" value="ZnF_C2H2"/>
    <property type="match status" value="10"/>
</dbReference>
<feature type="domain" description="C2H2-type" evidence="12">
    <location>
        <begin position="410"/>
        <end position="438"/>
    </location>
</feature>
<dbReference type="OrthoDB" id="10039931at2759"/>
<sequence length="507" mass="59323">METSSTGCRLCLDPFADNFDSIDNLKEQMDKVFRFVIEFKPGCSTTVCQSCSYTVCEFYKYSEKVRVNQEWLNGERVRTSDSPAEDIKTVLVPEDVKDEPTIPNSVVEVVQDESVSAQADKIPELKDESGGDSGDDQYPSDDSYKPPVKTTKPVRKRKPQSKTSSSEDSDSFDSEDDVELRPRRKPRNPKAQEKRNNENKQIMEFYQMTCDVCSFLAEDYRSLLTHFKKEHKRKAFIVCCKRKLVSKKALLNHITFHSDPNAFRCNQCNKSYKDPGYLEMHKTHVHGTQEKEYPFKCEECGKSFQRKHMLTAHKDKHKRIQCEICNKVLSSSASLNTHMTNMHSEKNRTMVCDFCGQEFLNKICFDRHLNEHNGIEIPKLQCPFCFKWYRGERNRSNHIEYVHNQKGRQYPCDVCHQNYPNERAMKKHKRYVHVEEKFECEFCGKRFKQSVNLKEHRTTHTGEVLYSCDFCGITKNSRANLYVHVKQKHPTEWAERKLRQAEENATL</sequence>
<dbReference type="GO" id="GO:0008270">
    <property type="term" value="F:zinc ion binding"/>
    <property type="evidence" value="ECO:0007669"/>
    <property type="project" value="UniProtKB-KW"/>
</dbReference>
<dbReference type="InterPro" id="IPR012934">
    <property type="entry name" value="Znf_AD"/>
</dbReference>
<feature type="domain" description="C2H2-type" evidence="12">
    <location>
        <begin position="320"/>
        <end position="348"/>
    </location>
</feature>
<feature type="region of interest" description="Disordered" evidence="11">
    <location>
        <begin position="102"/>
        <end position="198"/>
    </location>
</feature>
<evidence type="ECO:0000256" key="10">
    <source>
        <dbReference type="PROSITE-ProRule" id="PRU00042"/>
    </source>
</evidence>
<feature type="domain" description="C2H2-type" evidence="12">
    <location>
        <begin position="263"/>
        <end position="291"/>
    </location>
</feature>
<dbReference type="PROSITE" id="PS50157">
    <property type="entry name" value="ZINC_FINGER_C2H2_2"/>
    <property type="match status" value="7"/>
</dbReference>
<protein>
    <submittedName>
        <fullName evidence="13">AAEL013558-PA</fullName>
    </submittedName>
</protein>
<evidence type="ECO:0000256" key="3">
    <source>
        <dbReference type="ARBA" id="ARBA00022737"/>
    </source>
</evidence>
<evidence type="ECO:0000256" key="1">
    <source>
        <dbReference type="ARBA" id="ARBA00004123"/>
    </source>
</evidence>
<dbReference type="FunFam" id="3.30.160.60:FF:001228">
    <property type="entry name" value="Zinc finger protein 236"/>
    <property type="match status" value="1"/>
</dbReference>
<keyword evidence="4 10" id="KW-0863">Zinc-finger</keyword>
<feature type="domain" description="C2H2-type" evidence="12">
    <location>
        <begin position="295"/>
        <end position="317"/>
    </location>
</feature>
<dbReference type="FunFam" id="3.30.160.60:FF:000065">
    <property type="entry name" value="B-cell CLL/lymphoma 6, member B"/>
    <property type="match status" value="1"/>
</dbReference>
<dbReference type="GO" id="GO:0003700">
    <property type="term" value="F:DNA-binding transcription factor activity"/>
    <property type="evidence" value="ECO:0007669"/>
    <property type="project" value="InterPro"/>
</dbReference>
<name>A0A1S4FZW8_AEDAE</name>
<dbReference type="GO" id="GO:0005634">
    <property type="term" value="C:nucleus"/>
    <property type="evidence" value="ECO:0007669"/>
    <property type="project" value="UniProtKB-SubCell"/>
</dbReference>
<keyword evidence="7" id="KW-0238">DNA-binding</keyword>
<feature type="domain" description="C2H2-type" evidence="12">
    <location>
        <begin position="466"/>
        <end position="494"/>
    </location>
</feature>
<dbReference type="InterPro" id="IPR039970">
    <property type="entry name" value="TF_Grauzone"/>
</dbReference>
<dbReference type="Pfam" id="PF00096">
    <property type="entry name" value="zf-C2H2"/>
    <property type="match status" value="4"/>
</dbReference>
<gene>
    <name evidence="13" type="ORF">AaeL_AAEL013558</name>
</gene>
<dbReference type="PROSITE" id="PS00028">
    <property type="entry name" value="ZINC_FINGER_C2H2_1"/>
    <property type="match status" value="6"/>
</dbReference>
<reference evidence="13" key="2">
    <citation type="journal article" date="2007" name="Science">
        <title>Genome sequence of Aedes aegypti, a major arbovirus vector.</title>
        <authorList>
            <person name="Nene V."/>
            <person name="Wortman J.R."/>
            <person name="Lawson D."/>
            <person name="Haas B."/>
            <person name="Kodira C."/>
            <person name="Tu Z.J."/>
            <person name="Loftus B."/>
            <person name="Xi Z."/>
            <person name="Megy K."/>
            <person name="Grabherr M."/>
            <person name="Ren Q."/>
            <person name="Zdobnov E.M."/>
            <person name="Lobo N.F."/>
            <person name="Campbell K.S."/>
            <person name="Brown S.E."/>
            <person name="Bonaldo M.F."/>
            <person name="Zhu J."/>
            <person name="Sinkins S.P."/>
            <person name="Hogenkamp D.G."/>
            <person name="Amedeo P."/>
            <person name="Arensburger P."/>
            <person name="Atkinson P.W."/>
            <person name="Bidwell S."/>
            <person name="Biedler J."/>
            <person name="Birney E."/>
            <person name="Bruggner R.V."/>
            <person name="Costas J."/>
            <person name="Coy M.R."/>
            <person name="Crabtree J."/>
            <person name="Crawford M."/>
            <person name="Debruyn B."/>
            <person name="Decaprio D."/>
            <person name="Eiglmeier K."/>
            <person name="Eisenstadt E."/>
            <person name="El-Dorry H."/>
            <person name="Gelbart W.M."/>
            <person name="Gomes S.L."/>
            <person name="Hammond M."/>
            <person name="Hannick L.I."/>
            <person name="Hogan J.R."/>
            <person name="Holmes M.H."/>
            <person name="Jaffe D."/>
            <person name="Johnston J.S."/>
            <person name="Kennedy R.C."/>
            <person name="Koo H."/>
            <person name="Kravitz S."/>
            <person name="Kriventseva E.V."/>
            <person name="Kulp D."/>
            <person name="Labutti K."/>
            <person name="Lee E."/>
            <person name="Li S."/>
            <person name="Lovin D.D."/>
            <person name="Mao C."/>
            <person name="Mauceli E."/>
            <person name="Menck C.F."/>
            <person name="Miller J.R."/>
            <person name="Montgomery P."/>
            <person name="Mori A."/>
            <person name="Nascimento A.L."/>
            <person name="Naveira H.F."/>
            <person name="Nusbaum C."/>
            <person name="O'leary S."/>
            <person name="Orvis J."/>
            <person name="Pertea M."/>
            <person name="Quesneville H."/>
            <person name="Reidenbach K.R."/>
            <person name="Rogers Y.H."/>
            <person name="Roth C.W."/>
            <person name="Schneider J.R."/>
            <person name="Schatz M."/>
            <person name="Shumway M."/>
            <person name="Stanke M."/>
            <person name="Stinson E.O."/>
            <person name="Tubio J.M."/>
            <person name="Vanzee J.P."/>
            <person name="Verjovski-Almeida S."/>
            <person name="Werner D."/>
            <person name="White O."/>
            <person name="Wyder S."/>
            <person name="Zeng Q."/>
            <person name="Zhao Q."/>
            <person name="Zhao Y."/>
            <person name="Hill C.A."/>
            <person name="Raikhel A.S."/>
            <person name="Soares M.B."/>
            <person name="Knudson D.L."/>
            <person name="Lee N.H."/>
            <person name="Galagan J."/>
            <person name="Salzberg S.L."/>
            <person name="Paulsen I.T."/>
            <person name="Dimopoulos G."/>
            <person name="Collins F.H."/>
            <person name="Birren B."/>
            <person name="Fraser-Liggett C.M."/>
            <person name="Severson D.W."/>
        </authorList>
    </citation>
    <scope>NUCLEOTIDE SEQUENCE [LARGE SCALE GENOMIC DNA]</scope>
    <source>
        <strain evidence="13">Liverpool</strain>
    </source>
</reference>
<evidence type="ECO:0000256" key="7">
    <source>
        <dbReference type="ARBA" id="ARBA00023125"/>
    </source>
</evidence>
<dbReference type="GO" id="GO:0003677">
    <property type="term" value="F:DNA binding"/>
    <property type="evidence" value="ECO:0007669"/>
    <property type="project" value="UniProtKB-KW"/>
</dbReference>
<dbReference type="HOGENOM" id="CLU_002678_94_13_1"/>
<dbReference type="InterPro" id="IPR036236">
    <property type="entry name" value="Znf_C2H2_sf"/>
</dbReference>
<dbReference type="PANTHER" id="PTHR23225:SF2">
    <property type="entry name" value="AT09679P-RELATED"/>
    <property type="match status" value="1"/>
</dbReference>
<evidence type="ECO:0000256" key="11">
    <source>
        <dbReference type="SAM" id="MobiDB-lite"/>
    </source>
</evidence>
<keyword evidence="2" id="KW-0479">Metal-binding</keyword>
<evidence type="ECO:0000256" key="8">
    <source>
        <dbReference type="ARBA" id="ARBA00023163"/>
    </source>
</evidence>
<organism evidence="13 14">
    <name type="scientific">Aedes aegypti</name>
    <name type="common">Yellowfever mosquito</name>
    <name type="synonym">Culex aegypti</name>
    <dbReference type="NCBI Taxonomy" id="7159"/>
    <lineage>
        <taxon>Eukaryota</taxon>
        <taxon>Metazoa</taxon>
        <taxon>Ecdysozoa</taxon>
        <taxon>Arthropoda</taxon>
        <taxon>Hexapoda</taxon>
        <taxon>Insecta</taxon>
        <taxon>Pterygota</taxon>
        <taxon>Neoptera</taxon>
        <taxon>Endopterygota</taxon>
        <taxon>Diptera</taxon>
        <taxon>Nematocera</taxon>
        <taxon>Culicoidea</taxon>
        <taxon>Culicidae</taxon>
        <taxon>Culicinae</taxon>
        <taxon>Aedini</taxon>
        <taxon>Aedes</taxon>
        <taxon>Stegomyia</taxon>
    </lineage>
</organism>
<keyword evidence="5" id="KW-0862">Zinc</keyword>
<dbReference type="SUPFAM" id="SSF57667">
    <property type="entry name" value="beta-beta-alpha zinc fingers"/>
    <property type="match status" value="4"/>
</dbReference>
<keyword evidence="9" id="KW-0539">Nucleus</keyword>
<dbReference type="OMA" id="VCQSCSY"/>
<dbReference type="SUPFAM" id="SSF57716">
    <property type="entry name" value="Glucocorticoid receptor-like (DNA-binding domain)"/>
    <property type="match status" value="1"/>
</dbReference>
<comment type="subcellular location">
    <subcellularLocation>
        <location evidence="1">Nucleus</location>
    </subcellularLocation>
</comment>
<keyword evidence="6" id="KW-0805">Transcription regulation</keyword>
<reference evidence="13" key="3">
    <citation type="submission" date="2012-09" db="EMBL/GenBank/DDBJ databases">
        <authorList>
            <consortium name="VectorBase"/>
        </authorList>
    </citation>
    <scope>NUCLEOTIDE SEQUENCE</scope>
    <source>
        <strain evidence="13">Liverpool</strain>
    </source>
</reference>
<evidence type="ECO:0000256" key="6">
    <source>
        <dbReference type="ARBA" id="ARBA00023015"/>
    </source>
</evidence>
<feature type="domain" description="C2H2-type" evidence="12">
    <location>
        <begin position="438"/>
        <end position="465"/>
    </location>
</feature>
<evidence type="ECO:0000256" key="2">
    <source>
        <dbReference type="ARBA" id="ARBA00022723"/>
    </source>
</evidence>
<dbReference type="SMART" id="SM00868">
    <property type="entry name" value="zf-AD"/>
    <property type="match status" value="1"/>
</dbReference>
<dbReference type="Gene3D" id="3.40.1800.20">
    <property type="match status" value="1"/>
</dbReference>
<proteinExistence type="predicted"/>
<evidence type="ECO:0000256" key="5">
    <source>
        <dbReference type="ARBA" id="ARBA00022833"/>
    </source>
</evidence>
<dbReference type="KEGG" id="aag:5578170"/>
<evidence type="ECO:0000259" key="12">
    <source>
        <dbReference type="PROSITE" id="PS50157"/>
    </source>
</evidence>
<keyword evidence="8" id="KW-0804">Transcription</keyword>
<dbReference type="Gene3D" id="3.30.160.60">
    <property type="entry name" value="Classic Zinc Finger"/>
    <property type="match status" value="5"/>
</dbReference>